<comment type="caution">
    <text evidence="2">The sequence shown here is derived from an EMBL/GenBank/DDBJ whole genome shotgun (WGS) entry which is preliminary data.</text>
</comment>
<reference evidence="2 3" key="1">
    <citation type="journal article" date="2019" name="Nat. Microbiol.">
        <title>Mediterranean grassland soil C-N compound turnover is dependent on rainfall and depth, and is mediated by genomically divergent microorganisms.</title>
        <authorList>
            <person name="Diamond S."/>
            <person name="Andeer P.F."/>
            <person name="Li Z."/>
            <person name="Crits-Christoph A."/>
            <person name="Burstein D."/>
            <person name="Anantharaman K."/>
            <person name="Lane K.R."/>
            <person name="Thomas B.C."/>
            <person name="Pan C."/>
            <person name="Northen T.R."/>
            <person name="Banfield J.F."/>
        </authorList>
    </citation>
    <scope>NUCLEOTIDE SEQUENCE [LARGE SCALE GENOMIC DNA]</scope>
    <source>
        <strain evidence="2">NP_8</strain>
    </source>
</reference>
<organism evidence="2 3">
    <name type="scientific">Candidatus Segetimicrobium genomatis</name>
    <dbReference type="NCBI Taxonomy" id="2569760"/>
    <lineage>
        <taxon>Bacteria</taxon>
        <taxon>Bacillati</taxon>
        <taxon>Candidatus Sysuimicrobiota</taxon>
        <taxon>Candidatus Sysuimicrobiia</taxon>
        <taxon>Candidatus Sysuimicrobiales</taxon>
        <taxon>Candidatus Segetimicrobiaceae</taxon>
        <taxon>Candidatus Segetimicrobium</taxon>
    </lineage>
</organism>
<proteinExistence type="predicted"/>
<evidence type="ECO:0000313" key="2">
    <source>
        <dbReference type="EMBL" id="TMI69989.1"/>
    </source>
</evidence>
<sequence>MNAVRETVALVLGLDVSDVSASTSPETAPAWDSVRFVELVLAPEDRLGFQFTFDEIARMRSVADIERALEIRSKEEPTAT</sequence>
<dbReference type="InterPro" id="IPR036736">
    <property type="entry name" value="ACP-like_sf"/>
</dbReference>
<name>A0A537IFH9_9BACT</name>
<dbReference type="Gene3D" id="1.10.1200.10">
    <property type="entry name" value="ACP-like"/>
    <property type="match status" value="1"/>
</dbReference>
<dbReference type="Proteomes" id="UP000318834">
    <property type="component" value="Unassembled WGS sequence"/>
</dbReference>
<gene>
    <name evidence="2" type="ORF">E6H05_14255</name>
</gene>
<evidence type="ECO:0000313" key="3">
    <source>
        <dbReference type="Proteomes" id="UP000318834"/>
    </source>
</evidence>
<accession>A0A537IFH9</accession>
<dbReference type="SUPFAM" id="SSF47336">
    <property type="entry name" value="ACP-like"/>
    <property type="match status" value="1"/>
</dbReference>
<dbReference type="Pfam" id="PF00550">
    <property type="entry name" value="PP-binding"/>
    <property type="match status" value="1"/>
</dbReference>
<dbReference type="AlphaFoldDB" id="A0A537IFH9"/>
<evidence type="ECO:0000259" key="1">
    <source>
        <dbReference type="Pfam" id="PF00550"/>
    </source>
</evidence>
<feature type="domain" description="Carrier" evidence="1">
    <location>
        <begin position="3"/>
        <end position="69"/>
    </location>
</feature>
<protein>
    <submittedName>
        <fullName evidence="2">Acyl carrier protein</fullName>
    </submittedName>
</protein>
<dbReference type="EMBL" id="VBAP01000169">
    <property type="protein sequence ID" value="TMI69989.1"/>
    <property type="molecule type" value="Genomic_DNA"/>
</dbReference>
<dbReference type="InterPro" id="IPR009081">
    <property type="entry name" value="PP-bd_ACP"/>
</dbReference>